<evidence type="ECO:0000256" key="2">
    <source>
        <dbReference type="SAM" id="SignalP"/>
    </source>
</evidence>
<reference evidence="3 4" key="1">
    <citation type="journal article" date="2016" name="Int. J. Syst. Evol. Microbiol.">
        <title>Nocardioides albidus sp. nov., an actinobacterium isolated from garden soil.</title>
        <authorList>
            <person name="Singh H."/>
            <person name="Du J."/>
            <person name="Trinh H."/>
            <person name="Won K."/>
            <person name="Yang J.E."/>
            <person name="Yin C."/>
            <person name="Kook M."/>
            <person name="Yi T.H."/>
        </authorList>
    </citation>
    <scope>NUCLEOTIDE SEQUENCE [LARGE SCALE GENOMIC DNA]</scope>
    <source>
        <strain evidence="3 4">CCTCC AB 2015297</strain>
    </source>
</reference>
<dbReference type="OrthoDB" id="9913545at2"/>
<evidence type="ECO:0008006" key="5">
    <source>
        <dbReference type="Google" id="ProtNLM"/>
    </source>
</evidence>
<comment type="caution">
    <text evidence="3">The sequence shown here is derived from an EMBL/GenBank/DDBJ whole genome shotgun (WGS) entry which is preliminary data.</text>
</comment>
<dbReference type="Proteomes" id="UP000313231">
    <property type="component" value="Unassembled WGS sequence"/>
</dbReference>
<feature type="chain" id="PRO_5022685130" description="Lipoprotein LpqN" evidence="2">
    <location>
        <begin position="22"/>
        <end position="207"/>
    </location>
</feature>
<feature type="compositionally biased region" description="Low complexity" evidence="1">
    <location>
        <begin position="36"/>
        <end position="59"/>
    </location>
</feature>
<sequence length="207" mass="21673">MADRAGRMALLAALVVVPPLAGCQSDPATPEQPERTGASASATPTTASSSAPTQADPSTVPATGPGVDTALLSYRLPAASWTATSASGDRARYIETPQIWLLRETEQELTTVEGKSLDTAARVSGVGDPSVMDPPFERGENRTVDGVEGFTASTTRVVAGTPELNASVLLWGALVEGHYVFFELSGPKADPRTQDWFDAVLASVTWK</sequence>
<keyword evidence="4" id="KW-1185">Reference proteome</keyword>
<evidence type="ECO:0000256" key="1">
    <source>
        <dbReference type="SAM" id="MobiDB-lite"/>
    </source>
</evidence>
<keyword evidence="2" id="KW-0732">Signal</keyword>
<dbReference type="AlphaFoldDB" id="A0A5C4VZC3"/>
<organism evidence="3 4">
    <name type="scientific">Nocardioides albidus</name>
    <dbReference type="NCBI Taxonomy" id="1517589"/>
    <lineage>
        <taxon>Bacteria</taxon>
        <taxon>Bacillati</taxon>
        <taxon>Actinomycetota</taxon>
        <taxon>Actinomycetes</taxon>
        <taxon>Propionibacteriales</taxon>
        <taxon>Nocardioidaceae</taxon>
        <taxon>Nocardioides</taxon>
    </lineage>
</organism>
<dbReference type="RefSeq" id="WP_139622805.1">
    <property type="nucleotide sequence ID" value="NZ_VDMP01000023.1"/>
</dbReference>
<gene>
    <name evidence="3" type="ORF">FHP29_10435</name>
</gene>
<dbReference type="EMBL" id="VDMP01000023">
    <property type="protein sequence ID" value="TNM40459.1"/>
    <property type="molecule type" value="Genomic_DNA"/>
</dbReference>
<accession>A0A5C4VZC3</accession>
<feature type="region of interest" description="Disordered" evidence="1">
    <location>
        <begin position="21"/>
        <end position="64"/>
    </location>
</feature>
<protein>
    <recommendedName>
        <fullName evidence="5">Lipoprotein LpqN</fullName>
    </recommendedName>
</protein>
<evidence type="ECO:0000313" key="4">
    <source>
        <dbReference type="Proteomes" id="UP000313231"/>
    </source>
</evidence>
<feature type="signal peptide" evidence="2">
    <location>
        <begin position="1"/>
        <end position="21"/>
    </location>
</feature>
<name>A0A5C4VZC3_9ACTN</name>
<proteinExistence type="predicted"/>
<evidence type="ECO:0000313" key="3">
    <source>
        <dbReference type="EMBL" id="TNM40459.1"/>
    </source>
</evidence>